<evidence type="ECO:0000313" key="3">
    <source>
        <dbReference type="Proteomes" id="UP000049077"/>
    </source>
</evidence>
<dbReference type="Proteomes" id="UP000049495">
    <property type="component" value="Unassembled WGS sequence"/>
</dbReference>
<sequence>MMQGKKPTPDTVIASVNMWLTPLQVNAASR</sequence>
<dbReference type="AlphaFoldDB" id="A0A822N5S2"/>
<evidence type="ECO:0000313" key="4">
    <source>
        <dbReference type="Proteomes" id="UP000049495"/>
    </source>
</evidence>
<dbReference type="EMBL" id="CCJX01000029">
    <property type="protein sequence ID" value="CDS96340.1"/>
    <property type="molecule type" value="Genomic_DNA"/>
</dbReference>
<name>A0A822N5S2_9VIBR</name>
<dbReference type="Proteomes" id="UP000049077">
    <property type="component" value="Unassembled WGS sequence"/>
</dbReference>
<keyword evidence="3" id="KW-1185">Reference proteome</keyword>
<evidence type="ECO:0000313" key="2">
    <source>
        <dbReference type="EMBL" id="CDT68691.1"/>
    </source>
</evidence>
<protein>
    <submittedName>
        <fullName evidence="2">Uncharacterized protein</fullName>
    </submittedName>
</protein>
<proteinExistence type="predicted"/>
<dbReference type="EMBL" id="CCJV01000143">
    <property type="protein sequence ID" value="CDT68691.1"/>
    <property type="molecule type" value="Genomic_DNA"/>
</dbReference>
<comment type="caution">
    <text evidence="2">The sequence shown here is derived from an EMBL/GenBank/DDBJ whole genome shotgun (WGS) entry which is preliminary data.</text>
</comment>
<gene>
    <name evidence="1" type="ORF">VCR4J5_1240057</name>
    <name evidence="2" type="ORF">VCR5J5_790021</name>
</gene>
<evidence type="ECO:0000313" key="1">
    <source>
        <dbReference type="EMBL" id="CDS96340.1"/>
    </source>
</evidence>
<accession>A0A822N5S2</accession>
<organism evidence="2 4">
    <name type="scientific">Vibrio crassostreae</name>
    <dbReference type="NCBI Taxonomy" id="246167"/>
    <lineage>
        <taxon>Bacteria</taxon>
        <taxon>Pseudomonadati</taxon>
        <taxon>Pseudomonadota</taxon>
        <taxon>Gammaproteobacteria</taxon>
        <taxon>Vibrionales</taxon>
        <taxon>Vibrionaceae</taxon>
        <taxon>Vibrio</taxon>
    </lineage>
</organism>
<reference evidence="4" key="2">
    <citation type="submission" date="2014-06" db="EMBL/GenBank/DDBJ databases">
        <authorList>
            <person name="Le Roux Frederique"/>
        </authorList>
    </citation>
    <scope>NUCLEOTIDE SEQUENCE [LARGE SCALE GENOMIC DNA]</scope>
    <source>
        <strain evidence="4">J5-5</strain>
    </source>
</reference>
<reference evidence="2 3" key="1">
    <citation type="submission" date="2014-06" db="EMBL/GenBank/DDBJ databases">
        <authorList>
            <person name="Le Roux F."/>
        </authorList>
    </citation>
    <scope>NUCLEOTIDE SEQUENCE</scope>
    <source>
        <strain evidence="1 3">J5-4</strain>
        <strain evidence="2">J5-5</strain>
    </source>
</reference>